<protein>
    <submittedName>
        <fullName evidence="1">Phage portal protein</fullName>
    </submittedName>
</protein>
<dbReference type="EMBL" id="CP060286">
    <property type="protein sequence ID" value="QNK41829.1"/>
    <property type="molecule type" value="Genomic_DNA"/>
</dbReference>
<accession>A0A7G8TDY8</accession>
<dbReference type="InterPro" id="IPR006944">
    <property type="entry name" value="Phage/GTA_portal"/>
</dbReference>
<organism evidence="1 2">
    <name type="scientific">Caproicibacter fermentans</name>
    <dbReference type="NCBI Taxonomy" id="2576756"/>
    <lineage>
        <taxon>Bacteria</taxon>
        <taxon>Bacillati</taxon>
        <taxon>Bacillota</taxon>
        <taxon>Clostridia</taxon>
        <taxon>Eubacteriales</taxon>
        <taxon>Acutalibacteraceae</taxon>
        <taxon>Caproicibacter</taxon>
    </lineage>
</organism>
<gene>
    <name evidence="1" type="ORF">HCR03_06195</name>
</gene>
<proteinExistence type="predicted"/>
<dbReference type="KEGG" id="cfem:HCR03_06195"/>
<dbReference type="NCBIfam" id="TIGR01537">
    <property type="entry name" value="portal_HK97"/>
    <property type="match status" value="1"/>
</dbReference>
<dbReference type="InterPro" id="IPR006427">
    <property type="entry name" value="Portal_HK97"/>
</dbReference>
<name>A0A7G8TDY8_9FIRM</name>
<dbReference type="Proteomes" id="UP000515909">
    <property type="component" value="Chromosome"/>
</dbReference>
<dbReference type="AlphaFoldDB" id="A0A7G8TDY8"/>
<sequence>MNIIHFLRDFFGDKSTVYINQKLEAEKCKLAIEDFSIQMAINMLAGLIAKCEFCTYIKGKKKKADEYYLWNVEPNVNQNSSQFMQELISRLLFFNEALVVEVGGQLIIAEDFTQNEYAVYPNSFTGVTRGTLKFDKTFYMPDVLYFKLNNQDIRALLSQLMDGYSDLLNMAVGKYKRAGGRKGVAKIDRTNGGDKKFQEQLKNLFNHKFKAYFEAENAVVDLPKGIEYQEITGEGSKKSTSEVKDISDITKEAMSRTAQAFRMPPALLQGDIADMEKVVDELLTVCVDPLVDLIQTEINRKRYGKTAFLAGTYLRVDTTCIKHIDIFSIANQADKLISDSIYNVDEIREKIGDAPLNTWWSKQYVRTKNYEALADSPPAKTGGENDETD</sequence>
<evidence type="ECO:0000313" key="1">
    <source>
        <dbReference type="EMBL" id="QNK41829.1"/>
    </source>
</evidence>
<dbReference type="Pfam" id="PF04860">
    <property type="entry name" value="Phage_portal"/>
    <property type="match status" value="1"/>
</dbReference>
<evidence type="ECO:0000313" key="2">
    <source>
        <dbReference type="Proteomes" id="UP000515909"/>
    </source>
</evidence>
<reference evidence="1 2" key="1">
    <citation type="submission" date="2020-08" db="EMBL/GenBank/DDBJ databases">
        <title>The isolate Caproiciproducens sp. 7D4C2 produces n-caproate at mildly acidic conditions from hexoses: genome and rBOX comparison with related strains and chain-elongating bacteria.</title>
        <authorList>
            <person name="Esquivel-Elizondo S."/>
            <person name="Bagci C."/>
            <person name="Temovska M."/>
            <person name="Jeon B.S."/>
            <person name="Bessarab I."/>
            <person name="Williams R.B.H."/>
            <person name="Huson D.H."/>
            <person name="Angenent L.T."/>
        </authorList>
    </citation>
    <scope>NUCLEOTIDE SEQUENCE [LARGE SCALE GENOMIC DNA]</scope>
    <source>
        <strain evidence="1 2">7D4C2</strain>
    </source>
</reference>